<accession>A0A5N5D3N0</accession>
<organism evidence="2 3">
    <name type="scientific">Lasiodiplodia theobromae</name>
    <dbReference type="NCBI Taxonomy" id="45133"/>
    <lineage>
        <taxon>Eukaryota</taxon>
        <taxon>Fungi</taxon>
        <taxon>Dikarya</taxon>
        <taxon>Ascomycota</taxon>
        <taxon>Pezizomycotina</taxon>
        <taxon>Dothideomycetes</taxon>
        <taxon>Dothideomycetes incertae sedis</taxon>
        <taxon>Botryosphaeriales</taxon>
        <taxon>Botryosphaeriaceae</taxon>
        <taxon>Lasiodiplodia</taxon>
    </lineage>
</organism>
<dbReference type="AlphaFoldDB" id="A0A5N5D3N0"/>
<keyword evidence="3" id="KW-1185">Reference proteome</keyword>
<proteinExistence type="predicted"/>
<dbReference type="Proteomes" id="UP000325902">
    <property type="component" value="Unassembled WGS sequence"/>
</dbReference>
<evidence type="ECO:0000313" key="2">
    <source>
        <dbReference type="EMBL" id="KAB2572289.1"/>
    </source>
</evidence>
<dbReference type="EMBL" id="VCHE01000081">
    <property type="protein sequence ID" value="KAB2572289.1"/>
    <property type="molecule type" value="Genomic_DNA"/>
</dbReference>
<comment type="caution">
    <text evidence="2">The sequence shown here is derived from an EMBL/GenBank/DDBJ whole genome shotgun (WGS) entry which is preliminary data.</text>
</comment>
<sequence length="168" mass="17627">MDNWPPLDADTAFPNALDLADSLDQTLLDELFRNDAKVEKPLATQPQEPQPKFWSGDIGPQLNAPATLSNGNMDTVVNLAFGVAAASQNSLMSSPWDSDFQQGYNNAFAVDANLWASAPFGADLSIHSDVAWGLPAWATPLGALGAHIPPNPPAEPGPGAARTPARAG</sequence>
<gene>
    <name evidence="2" type="ORF">DBV05_g9012</name>
</gene>
<protein>
    <submittedName>
        <fullName evidence="2">Uncharacterized protein</fullName>
    </submittedName>
</protein>
<name>A0A5N5D3N0_9PEZI</name>
<reference evidence="2 3" key="1">
    <citation type="journal article" date="2019" name="Sci. Rep.">
        <title>A multi-omics analysis of the grapevine pathogen Lasiodiplodia theobromae reveals that temperature affects the expression of virulence- and pathogenicity-related genes.</title>
        <authorList>
            <person name="Felix C."/>
            <person name="Meneses R."/>
            <person name="Goncalves M.F.M."/>
            <person name="Tilleman L."/>
            <person name="Duarte A.S."/>
            <person name="Jorrin-Novo J.V."/>
            <person name="Van de Peer Y."/>
            <person name="Deforce D."/>
            <person name="Van Nieuwerburgh F."/>
            <person name="Esteves A.C."/>
            <person name="Alves A."/>
        </authorList>
    </citation>
    <scope>NUCLEOTIDE SEQUENCE [LARGE SCALE GENOMIC DNA]</scope>
    <source>
        <strain evidence="2 3">LA-SOL3</strain>
    </source>
</reference>
<feature type="region of interest" description="Disordered" evidence="1">
    <location>
        <begin position="148"/>
        <end position="168"/>
    </location>
</feature>
<feature type="compositionally biased region" description="Low complexity" evidence="1">
    <location>
        <begin position="157"/>
        <end position="168"/>
    </location>
</feature>
<evidence type="ECO:0000256" key="1">
    <source>
        <dbReference type="SAM" id="MobiDB-lite"/>
    </source>
</evidence>
<evidence type="ECO:0000313" key="3">
    <source>
        <dbReference type="Proteomes" id="UP000325902"/>
    </source>
</evidence>